<dbReference type="InterPro" id="IPR008979">
    <property type="entry name" value="Galactose-bd-like_sf"/>
</dbReference>
<evidence type="ECO:0000256" key="2">
    <source>
        <dbReference type="ARBA" id="ARBA00007401"/>
    </source>
</evidence>
<dbReference type="Gene3D" id="2.60.120.260">
    <property type="entry name" value="Galactose-binding domain-like"/>
    <property type="match status" value="1"/>
</dbReference>
<dbReference type="EMBL" id="WMZU01000013">
    <property type="protein sequence ID" value="MTS27585.1"/>
    <property type="molecule type" value="Genomic_DNA"/>
</dbReference>
<dbReference type="GO" id="GO:0009341">
    <property type="term" value="C:beta-galactosidase complex"/>
    <property type="evidence" value="ECO:0007669"/>
    <property type="project" value="InterPro"/>
</dbReference>
<dbReference type="GO" id="GO:0004565">
    <property type="term" value="F:beta-galactosidase activity"/>
    <property type="evidence" value="ECO:0007669"/>
    <property type="project" value="UniProtKB-EC"/>
</dbReference>
<dbReference type="Gene3D" id="2.70.98.10">
    <property type="match status" value="1"/>
</dbReference>
<dbReference type="InterPro" id="IPR004199">
    <property type="entry name" value="B-gal_small/dom_5"/>
</dbReference>
<feature type="domain" description="Beta galactosidase small chain/" evidence="8">
    <location>
        <begin position="728"/>
        <end position="997"/>
    </location>
</feature>
<evidence type="ECO:0000256" key="5">
    <source>
        <dbReference type="ARBA" id="ARBA00023295"/>
    </source>
</evidence>
<dbReference type="SUPFAM" id="SSF49785">
    <property type="entry name" value="Galactose-binding domain-like"/>
    <property type="match status" value="1"/>
</dbReference>
<dbReference type="GO" id="GO:0005990">
    <property type="term" value="P:lactose catabolic process"/>
    <property type="evidence" value="ECO:0007669"/>
    <property type="project" value="TreeGrafter"/>
</dbReference>
<proteinExistence type="inferred from homology"/>
<keyword evidence="4 7" id="KW-0378">Hydrolase</keyword>
<evidence type="ECO:0000256" key="7">
    <source>
        <dbReference type="RuleBase" id="RU361154"/>
    </source>
</evidence>
<dbReference type="SUPFAM" id="SSF51445">
    <property type="entry name" value="(Trans)glycosidases"/>
    <property type="match status" value="1"/>
</dbReference>
<dbReference type="Pfam" id="PF02836">
    <property type="entry name" value="Glyco_hydro_2_C"/>
    <property type="match status" value="1"/>
</dbReference>
<accession>A0A6L6LS26</accession>
<name>A0A6L6LS26_9FIRM</name>
<gene>
    <name evidence="9" type="ORF">GMD59_09825</name>
</gene>
<evidence type="ECO:0000313" key="10">
    <source>
        <dbReference type="Proteomes" id="UP000472755"/>
    </source>
</evidence>
<evidence type="ECO:0000259" key="8">
    <source>
        <dbReference type="SMART" id="SM01038"/>
    </source>
</evidence>
<dbReference type="SUPFAM" id="SSF49303">
    <property type="entry name" value="beta-Galactosidase/glucuronidase domain"/>
    <property type="match status" value="2"/>
</dbReference>
<dbReference type="PRINTS" id="PR00132">
    <property type="entry name" value="GLHYDRLASE2"/>
</dbReference>
<dbReference type="Pfam" id="PF02929">
    <property type="entry name" value="Bgal_small_N"/>
    <property type="match status" value="1"/>
</dbReference>
<dbReference type="PANTHER" id="PTHR46323">
    <property type="entry name" value="BETA-GALACTOSIDASE"/>
    <property type="match status" value="1"/>
</dbReference>
<keyword evidence="5 7" id="KW-0326">Glycosidase</keyword>
<dbReference type="GO" id="GO:0030246">
    <property type="term" value="F:carbohydrate binding"/>
    <property type="evidence" value="ECO:0007669"/>
    <property type="project" value="InterPro"/>
</dbReference>
<protein>
    <recommendedName>
        <fullName evidence="3 7">Beta-galactosidase</fullName>
        <ecNumber evidence="3 7">3.2.1.23</ecNumber>
    </recommendedName>
    <alternativeName>
        <fullName evidence="6 7">Lactase</fullName>
    </alternativeName>
</protein>
<dbReference type="PANTHER" id="PTHR46323:SF2">
    <property type="entry name" value="BETA-GALACTOSIDASE"/>
    <property type="match status" value="1"/>
</dbReference>
<comment type="catalytic activity">
    <reaction evidence="1 7">
        <text>Hydrolysis of terminal non-reducing beta-D-galactose residues in beta-D-galactosides.</text>
        <dbReference type="EC" id="3.2.1.23"/>
    </reaction>
</comment>
<dbReference type="EC" id="3.2.1.23" evidence="3 7"/>
<dbReference type="Gene3D" id="2.60.40.10">
    <property type="entry name" value="Immunoglobulins"/>
    <property type="match status" value="2"/>
</dbReference>
<dbReference type="AlphaFoldDB" id="A0A6L6LS26"/>
<organism evidence="9 10">
    <name type="scientific">Ruthenibacterium lactatiformans</name>
    <dbReference type="NCBI Taxonomy" id="1550024"/>
    <lineage>
        <taxon>Bacteria</taxon>
        <taxon>Bacillati</taxon>
        <taxon>Bacillota</taxon>
        <taxon>Clostridia</taxon>
        <taxon>Eubacteriales</taxon>
        <taxon>Oscillospiraceae</taxon>
        <taxon>Ruthenibacterium</taxon>
    </lineage>
</organism>
<evidence type="ECO:0000256" key="3">
    <source>
        <dbReference type="ARBA" id="ARBA00012756"/>
    </source>
</evidence>
<dbReference type="SUPFAM" id="SSF74650">
    <property type="entry name" value="Galactose mutarotase-like"/>
    <property type="match status" value="1"/>
</dbReference>
<reference evidence="9 10" key="1">
    <citation type="journal article" date="2019" name="Nat. Med.">
        <title>A library of human gut bacterial isolates paired with longitudinal multiomics data enables mechanistic microbiome research.</title>
        <authorList>
            <person name="Poyet M."/>
            <person name="Groussin M."/>
            <person name="Gibbons S.M."/>
            <person name="Avila-Pacheco J."/>
            <person name="Jiang X."/>
            <person name="Kearney S.M."/>
            <person name="Perrotta A.R."/>
            <person name="Berdy B."/>
            <person name="Zhao S."/>
            <person name="Lieberman T.D."/>
            <person name="Swanson P.K."/>
            <person name="Smith M."/>
            <person name="Roesemann S."/>
            <person name="Alexander J.E."/>
            <person name="Rich S.A."/>
            <person name="Livny J."/>
            <person name="Vlamakis H."/>
            <person name="Clish C."/>
            <person name="Bullock K."/>
            <person name="Deik A."/>
            <person name="Scott J."/>
            <person name="Pierce K.A."/>
            <person name="Xavier R.J."/>
            <person name="Alm E.J."/>
        </authorList>
    </citation>
    <scope>NUCLEOTIDE SEQUENCE [LARGE SCALE GENOMIC DNA]</scope>
    <source>
        <strain evidence="9 10">BIOML-A4</strain>
    </source>
</reference>
<dbReference type="Pfam" id="PF00703">
    <property type="entry name" value="Glyco_hydro_2"/>
    <property type="match status" value="1"/>
</dbReference>
<dbReference type="Pfam" id="PF02837">
    <property type="entry name" value="Glyco_hydro_2_N"/>
    <property type="match status" value="1"/>
</dbReference>
<dbReference type="InterPro" id="IPR017853">
    <property type="entry name" value="GH"/>
</dbReference>
<sequence>MKLPGYHENPEQLHWNCEEPRAYYIPFDSGVSALRGNVVSPACISLNGKWRFRYEKAPLLLSEQDIAPQTDISAWDELVVPSCWQMHGYDQHQYTNVRYPFPYIPPYVPSENPCGIYRRTVVLGQLRADRLYYINFEGVDSCFYLYVNGTLAAYSQVSHSTSEVDITRYLHDGENHLAVLVLKWCDGSYLEDQDKFRMSGIFRDVYLLERPIQHLRDFFIHTKRLCESDAEITVEFSWSGADLPVQFSLYSPDGALLDTTQADGNRARFEVKNAVLWNAEQPRLYTLLMECAGEYIVQKTGVREICIEAGIVKLNGKPIRLKGVNRHDSDPVTGYTLNREQVIRDLRLMKRYNFNAIRTSHYPNVPWFVQLCDMYGFYVIAEADLESHGTISIYGGTQEKTPGLLVQDSQFEKAVMDRVRRCVERDKNSACVVIWSLGNESGYGPSLEQAALWVKKYDPSRLLQYEGSIYESGGHKNNTSMLDLYSRMYASCTEIIEYFSDKQAKKPLLLCEYAHAMGNGPGDGEDYFQLMERYPGFCGAFVWEWCDHAIDMGSAEDGRRKYFYGGDFGDQPNDGNFCVDGLVYPDRTPHTGLHEIAQINRPVRAEFIQKGNSGTIYLTNCLDFLNLSEAVTVEYTITNEDKIWEHGVLHADAAPRERRKAEWAGILPEKGNCVLSLKYRQAGVSPFVEHSSLLGHDQFVLRSERKPEPSKKKSKNVIQVQETELSYILEGERFRYEFGKITGAFQQLVYDNKVYTERPITFNIWRAPTDNDRYLRAEWEAAGYDRSIIKVRDVSVEHSARKVEITCRLMITAVSVQRILDVDAKWFVDPEGEIGCRVVCRRDLQLPMLPRLGLRLFLPETLENVEYYGYGPYESYVDKHQASWLDTFYDNVERMHEDYIRPQENGSHWNCEYVKLTDRNGDGILAFASFPFSFNVSRYTQEELTCKAHNYELVKSGNTVFCLDYAQNGIGSNSCGQELLPQYRLDEEKMQFGFTIRFLSSENKQ</sequence>
<dbReference type="RefSeq" id="WP_009326188.1">
    <property type="nucleotide sequence ID" value="NZ_WMZN01000013.1"/>
</dbReference>
<evidence type="ECO:0000313" key="9">
    <source>
        <dbReference type="EMBL" id="MTS27585.1"/>
    </source>
</evidence>
<dbReference type="InterPro" id="IPR006102">
    <property type="entry name" value="Ig-like_GH2"/>
</dbReference>
<dbReference type="InterPro" id="IPR050347">
    <property type="entry name" value="Bact_Beta-galactosidase"/>
</dbReference>
<dbReference type="InterPro" id="IPR014718">
    <property type="entry name" value="GH-type_carb-bd"/>
</dbReference>
<dbReference type="Proteomes" id="UP000472755">
    <property type="component" value="Unassembled WGS sequence"/>
</dbReference>
<evidence type="ECO:0000256" key="4">
    <source>
        <dbReference type="ARBA" id="ARBA00022801"/>
    </source>
</evidence>
<dbReference type="InterPro" id="IPR036156">
    <property type="entry name" value="Beta-gal/glucu_dom_sf"/>
</dbReference>
<dbReference type="PROSITE" id="PS00719">
    <property type="entry name" value="GLYCOSYL_HYDROL_F2_1"/>
    <property type="match status" value="1"/>
</dbReference>
<dbReference type="InterPro" id="IPR011013">
    <property type="entry name" value="Gal_mutarotase_sf_dom"/>
</dbReference>
<dbReference type="InterPro" id="IPR006103">
    <property type="entry name" value="Glyco_hydro_2_cat"/>
</dbReference>
<comment type="caution">
    <text evidence="9">The sequence shown here is derived from an EMBL/GenBank/DDBJ whole genome shotgun (WGS) entry which is preliminary data.</text>
</comment>
<evidence type="ECO:0000256" key="1">
    <source>
        <dbReference type="ARBA" id="ARBA00001412"/>
    </source>
</evidence>
<dbReference type="InterPro" id="IPR006101">
    <property type="entry name" value="Glyco_hydro_2"/>
</dbReference>
<dbReference type="Gene3D" id="3.20.20.80">
    <property type="entry name" value="Glycosidases"/>
    <property type="match status" value="1"/>
</dbReference>
<dbReference type="InterPro" id="IPR023230">
    <property type="entry name" value="Glyco_hydro_2_CS"/>
</dbReference>
<dbReference type="SMART" id="SM01038">
    <property type="entry name" value="Bgal_small_N"/>
    <property type="match status" value="1"/>
</dbReference>
<dbReference type="InterPro" id="IPR013783">
    <property type="entry name" value="Ig-like_fold"/>
</dbReference>
<evidence type="ECO:0000256" key="6">
    <source>
        <dbReference type="ARBA" id="ARBA00032230"/>
    </source>
</evidence>
<comment type="similarity">
    <text evidence="2 7">Belongs to the glycosyl hydrolase 2 family.</text>
</comment>
<dbReference type="InterPro" id="IPR006104">
    <property type="entry name" value="Glyco_hydro_2_N"/>
</dbReference>